<keyword evidence="2" id="KW-1185">Reference proteome</keyword>
<reference evidence="1" key="1">
    <citation type="journal article" date="2022" name="bioRxiv">
        <title>Sequencing and chromosome-scale assembly of the giantPleurodeles waltlgenome.</title>
        <authorList>
            <person name="Brown T."/>
            <person name="Elewa A."/>
            <person name="Iarovenko S."/>
            <person name="Subramanian E."/>
            <person name="Araus A.J."/>
            <person name="Petzold A."/>
            <person name="Susuki M."/>
            <person name="Suzuki K.-i.T."/>
            <person name="Hayashi T."/>
            <person name="Toyoda A."/>
            <person name="Oliveira C."/>
            <person name="Osipova E."/>
            <person name="Leigh N.D."/>
            <person name="Simon A."/>
            <person name="Yun M.H."/>
        </authorList>
    </citation>
    <scope>NUCLEOTIDE SEQUENCE</scope>
    <source>
        <strain evidence="1">20211129_DDA</strain>
        <tissue evidence="1">Liver</tissue>
    </source>
</reference>
<protein>
    <submittedName>
        <fullName evidence="1">Uncharacterized protein</fullName>
    </submittedName>
</protein>
<dbReference type="Proteomes" id="UP001066276">
    <property type="component" value="Chromosome 6"/>
</dbReference>
<gene>
    <name evidence="1" type="ORF">NDU88_009366</name>
</gene>
<evidence type="ECO:0000313" key="1">
    <source>
        <dbReference type="EMBL" id="KAJ1143054.1"/>
    </source>
</evidence>
<comment type="caution">
    <text evidence="1">The sequence shown here is derived from an EMBL/GenBank/DDBJ whole genome shotgun (WGS) entry which is preliminary data.</text>
</comment>
<name>A0AAV7QRF7_PLEWA</name>
<proteinExistence type="predicted"/>
<evidence type="ECO:0000313" key="2">
    <source>
        <dbReference type="Proteomes" id="UP001066276"/>
    </source>
</evidence>
<sequence>MASVSPSWSAEAGPARQVAAVCLRVLRDTSTRHYLGRDTVGGQRPTFGGVGRAMGGGGWGDLQGTGGAISQKSASCDDSDPTMLIVALDAGSEIRKRFPATFTTSQDGDSSSKNAANAEIDWRCFDGGFENGEKLGVGGYVGMQEMDCELDYEEKKEELKGEIPQ</sequence>
<dbReference type="EMBL" id="JANPWB010000010">
    <property type="protein sequence ID" value="KAJ1143054.1"/>
    <property type="molecule type" value="Genomic_DNA"/>
</dbReference>
<dbReference type="AlphaFoldDB" id="A0AAV7QRF7"/>
<organism evidence="1 2">
    <name type="scientific">Pleurodeles waltl</name>
    <name type="common">Iberian ribbed newt</name>
    <dbReference type="NCBI Taxonomy" id="8319"/>
    <lineage>
        <taxon>Eukaryota</taxon>
        <taxon>Metazoa</taxon>
        <taxon>Chordata</taxon>
        <taxon>Craniata</taxon>
        <taxon>Vertebrata</taxon>
        <taxon>Euteleostomi</taxon>
        <taxon>Amphibia</taxon>
        <taxon>Batrachia</taxon>
        <taxon>Caudata</taxon>
        <taxon>Salamandroidea</taxon>
        <taxon>Salamandridae</taxon>
        <taxon>Pleurodelinae</taxon>
        <taxon>Pleurodeles</taxon>
    </lineage>
</organism>
<accession>A0AAV7QRF7</accession>